<dbReference type="NCBIfam" id="TIGR02887">
    <property type="entry name" value="spore_ger_x_C"/>
    <property type="match status" value="1"/>
</dbReference>
<accession>A0ABM9ER07</accession>
<evidence type="ECO:0000313" key="11">
    <source>
        <dbReference type="Proteomes" id="UP000838308"/>
    </source>
</evidence>
<evidence type="ECO:0000256" key="7">
    <source>
        <dbReference type="ARBA" id="ARBA00023288"/>
    </source>
</evidence>
<gene>
    <name evidence="10" type="primary">gerBC_2</name>
    <name evidence="10" type="ORF">BACCIP111895_02224</name>
</gene>
<evidence type="ECO:0000256" key="3">
    <source>
        <dbReference type="ARBA" id="ARBA00022544"/>
    </source>
</evidence>
<dbReference type="PANTHER" id="PTHR35789">
    <property type="entry name" value="SPORE GERMINATION PROTEIN B3"/>
    <property type="match status" value="1"/>
</dbReference>
<evidence type="ECO:0000259" key="9">
    <source>
        <dbReference type="Pfam" id="PF25198"/>
    </source>
</evidence>
<organism evidence="10 11">
    <name type="scientific">Neobacillus rhizosphaerae</name>
    <dbReference type="NCBI Taxonomy" id="2880965"/>
    <lineage>
        <taxon>Bacteria</taxon>
        <taxon>Bacillati</taxon>
        <taxon>Bacillota</taxon>
        <taxon>Bacilli</taxon>
        <taxon>Bacillales</taxon>
        <taxon>Bacillaceae</taxon>
        <taxon>Neobacillus</taxon>
    </lineage>
</organism>
<dbReference type="InterPro" id="IPR008844">
    <property type="entry name" value="Spore_GerAC-like"/>
</dbReference>
<keyword evidence="7" id="KW-0449">Lipoprotein</keyword>
<keyword evidence="11" id="KW-1185">Reference proteome</keyword>
<evidence type="ECO:0000256" key="5">
    <source>
        <dbReference type="ARBA" id="ARBA00023136"/>
    </source>
</evidence>
<evidence type="ECO:0000256" key="1">
    <source>
        <dbReference type="ARBA" id="ARBA00004635"/>
    </source>
</evidence>
<comment type="similarity">
    <text evidence="2">Belongs to the GerABKC lipoprotein family.</text>
</comment>
<evidence type="ECO:0000313" key="10">
    <source>
        <dbReference type="EMBL" id="CAH2715047.1"/>
    </source>
</evidence>
<sequence length="399" mass="44831">MKRIIVILSISFLILLTGCWNRKELNELAIVVGLGIDKSDDQFIVTVQVVNPGEIAAKQGTSGKAPVVVYQDKGDTLFEAIRRITTISPRKLYFSHLRFLVYGEELAREGIGETLDALTRDQEFRTDFYITVAKEAKGGEILRVLTALEKIPVNQLYDSLEASQKSWSPTITITLDQLITELVSPGIDAKLTGITLKGEEQTGEVIENVQRTEPYTRLKYKDIGVFKGDKLIGWLNEEESKGLNEALGNVKSTILEVPCTKKGKTAIELIRTKSDIKTVVTKDGPKGIIKYKAEANVGNVQCKTLDLMKPETISDLETKAENNIKKMIRETLKVTQENFETDLFGFGEALHRSNPDYWKQAKSNWNQQYKELPVELKVDVRIKRIGTIKNSPLNKISKQ</sequence>
<proteinExistence type="inferred from homology"/>
<keyword evidence="3" id="KW-0309">Germination</keyword>
<protein>
    <submittedName>
        <fullName evidence="10">Spore germination protein B3</fullName>
    </submittedName>
</protein>
<dbReference type="InterPro" id="IPR057336">
    <property type="entry name" value="GerAC_N"/>
</dbReference>
<dbReference type="PANTHER" id="PTHR35789:SF1">
    <property type="entry name" value="SPORE GERMINATION PROTEIN B3"/>
    <property type="match status" value="1"/>
</dbReference>
<evidence type="ECO:0000259" key="8">
    <source>
        <dbReference type="Pfam" id="PF05504"/>
    </source>
</evidence>
<dbReference type="EMBL" id="CALBWS010000012">
    <property type="protein sequence ID" value="CAH2715047.1"/>
    <property type="molecule type" value="Genomic_DNA"/>
</dbReference>
<dbReference type="Gene3D" id="3.30.300.210">
    <property type="entry name" value="Nutrient germinant receptor protein C, domain 3"/>
    <property type="match status" value="1"/>
</dbReference>
<dbReference type="Pfam" id="PF25198">
    <property type="entry name" value="Spore_GerAC_N"/>
    <property type="match status" value="1"/>
</dbReference>
<name>A0ABM9ER07_9BACI</name>
<comment type="caution">
    <text evidence="10">The sequence shown here is derived from an EMBL/GenBank/DDBJ whole genome shotgun (WGS) entry which is preliminary data.</text>
</comment>
<evidence type="ECO:0000256" key="6">
    <source>
        <dbReference type="ARBA" id="ARBA00023139"/>
    </source>
</evidence>
<feature type="domain" description="Spore germination protein N-terminal" evidence="9">
    <location>
        <begin position="21"/>
        <end position="195"/>
    </location>
</feature>
<reference evidence="10" key="1">
    <citation type="submission" date="2022-04" db="EMBL/GenBank/DDBJ databases">
        <authorList>
            <person name="Criscuolo A."/>
        </authorList>
    </citation>
    <scope>NUCLEOTIDE SEQUENCE</scope>
    <source>
        <strain evidence="10">CIP111895</strain>
    </source>
</reference>
<dbReference type="PROSITE" id="PS51257">
    <property type="entry name" value="PROKAR_LIPOPROTEIN"/>
    <property type="match status" value="1"/>
</dbReference>
<dbReference type="InterPro" id="IPR038501">
    <property type="entry name" value="Spore_GerAC_C_sf"/>
</dbReference>
<evidence type="ECO:0000256" key="2">
    <source>
        <dbReference type="ARBA" id="ARBA00007886"/>
    </source>
</evidence>
<keyword evidence="4" id="KW-0732">Signal</keyword>
<keyword evidence="5" id="KW-0472">Membrane</keyword>
<dbReference type="Gene3D" id="6.20.190.10">
    <property type="entry name" value="Nutrient germinant receptor protein C, domain 1"/>
    <property type="match status" value="1"/>
</dbReference>
<dbReference type="Pfam" id="PF05504">
    <property type="entry name" value="Spore_GerAC"/>
    <property type="match status" value="1"/>
</dbReference>
<dbReference type="RefSeq" id="WP_248735349.1">
    <property type="nucleotide sequence ID" value="NZ_CALBWS010000012.1"/>
</dbReference>
<dbReference type="InterPro" id="IPR046953">
    <property type="entry name" value="Spore_GerAC-like_C"/>
</dbReference>
<evidence type="ECO:0000256" key="4">
    <source>
        <dbReference type="ARBA" id="ARBA00022729"/>
    </source>
</evidence>
<comment type="subcellular location">
    <subcellularLocation>
        <location evidence="1">Membrane</location>
        <topology evidence="1">Lipid-anchor</topology>
    </subcellularLocation>
</comment>
<dbReference type="Proteomes" id="UP000838308">
    <property type="component" value="Unassembled WGS sequence"/>
</dbReference>
<keyword evidence="6" id="KW-0564">Palmitate</keyword>
<feature type="domain" description="Spore germination GerAC-like C-terminal" evidence="8">
    <location>
        <begin position="223"/>
        <end position="386"/>
    </location>
</feature>